<comment type="caution">
    <text evidence="1">The sequence shown here is derived from an EMBL/GenBank/DDBJ whole genome shotgun (WGS) entry which is preliminary data.</text>
</comment>
<dbReference type="EMBL" id="NMPZ01000036">
    <property type="protein sequence ID" value="OXL42662.1"/>
    <property type="molecule type" value="Genomic_DNA"/>
</dbReference>
<reference evidence="1 2" key="1">
    <citation type="submission" date="2017-07" db="EMBL/GenBank/DDBJ databases">
        <title>Draft genome sequence of Prevotella copri isolated from the gut of healthy adult Indian.</title>
        <authorList>
            <person name="Das B."/>
            <person name="Bag S."/>
            <person name="Ghosh T.S."/>
        </authorList>
    </citation>
    <scope>NUCLEOTIDE SEQUENCE [LARGE SCALE GENOMIC DNA]</scope>
    <source>
        <strain evidence="1 2">Indica</strain>
    </source>
</reference>
<evidence type="ECO:0000313" key="2">
    <source>
        <dbReference type="Proteomes" id="UP000215155"/>
    </source>
</evidence>
<sequence length="76" mass="9014">MLLDKYFSIFLRLYDYMAAKILIINEIYNYFMLTLLKDRVIKACFVIKDRVIEVQKIPAIGSLSYSRDFSIGNHQE</sequence>
<gene>
    <name evidence="1" type="ORF">CFT61_15190</name>
</gene>
<protein>
    <submittedName>
        <fullName evidence="1">Uncharacterized protein</fullName>
    </submittedName>
</protein>
<proteinExistence type="predicted"/>
<organism evidence="1 2">
    <name type="scientific">Segatella copri</name>
    <dbReference type="NCBI Taxonomy" id="165179"/>
    <lineage>
        <taxon>Bacteria</taxon>
        <taxon>Pseudomonadati</taxon>
        <taxon>Bacteroidota</taxon>
        <taxon>Bacteroidia</taxon>
        <taxon>Bacteroidales</taxon>
        <taxon>Prevotellaceae</taxon>
        <taxon>Segatella</taxon>
    </lineage>
</organism>
<dbReference type="Proteomes" id="UP000215155">
    <property type="component" value="Unassembled WGS sequence"/>
</dbReference>
<evidence type="ECO:0000313" key="1">
    <source>
        <dbReference type="EMBL" id="OXL42662.1"/>
    </source>
</evidence>
<accession>A0AA91TH44</accession>
<name>A0AA91TH44_9BACT</name>
<dbReference type="AlphaFoldDB" id="A0AA91TH44"/>